<proteinExistence type="predicted"/>
<evidence type="ECO:0000313" key="3">
    <source>
        <dbReference type="Proteomes" id="UP001189429"/>
    </source>
</evidence>
<protein>
    <submittedName>
        <fullName evidence="2">Uncharacterized protein</fullName>
    </submittedName>
</protein>
<evidence type="ECO:0000256" key="1">
    <source>
        <dbReference type="SAM" id="MobiDB-lite"/>
    </source>
</evidence>
<organism evidence="2 3">
    <name type="scientific">Prorocentrum cordatum</name>
    <dbReference type="NCBI Taxonomy" id="2364126"/>
    <lineage>
        <taxon>Eukaryota</taxon>
        <taxon>Sar</taxon>
        <taxon>Alveolata</taxon>
        <taxon>Dinophyceae</taxon>
        <taxon>Prorocentrales</taxon>
        <taxon>Prorocentraceae</taxon>
        <taxon>Prorocentrum</taxon>
    </lineage>
</organism>
<comment type="caution">
    <text evidence="2">The sequence shown here is derived from an EMBL/GenBank/DDBJ whole genome shotgun (WGS) entry which is preliminary data.</text>
</comment>
<reference evidence="2" key="1">
    <citation type="submission" date="2023-10" db="EMBL/GenBank/DDBJ databases">
        <authorList>
            <person name="Chen Y."/>
            <person name="Shah S."/>
            <person name="Dougan E. K."/>
            <person name="Thang M."/>
            <person name="Chan C."/>
        </authorList>
    </citation>
    <scope>NUCLEOTIDE SEQUENCE [LARGE SCALE GENOMIC DNA]</scope>
</reference>
<keyword evidence="3" id="KW-1185">Reference proteome</keyword>
<feature type="region of interest" description="Disordered" evidence="1">
    <location>
        <begin position="282"/>
        <end position="348"/>
    </location>
</feature>
<gene>
    <name evidence="2" type="ORF">PCOR1329_LOCUS31184</name>
</gene>
<accession>A0ABN9SNQ9</accession>
<feature type="region of interest" description="Disordered" evidence="1">
    <location>
        <begin position="254"/>
        <end position="273"/>
    </location>
</feature>
<sequence length="409" mass="42190">MSCEWLQSGLSFGGGDFTGFPLRGVAPGGALAGIGGLAAPPAPAAVTLGGSWPAAMAVAVHGGSIRSGGSPRSICWYSKVIRGVPSDRCLNTAVEGSYTIGSCGCLGLSPRHELRRHLALSCRVEAAGTTIAIQRIPHIVAAPLDNADRGSQSAVGTRRFRSLKTKARAKSGYGDQTCQYLGISVLSVGRLPPALVSCCIPALMVGGRSVSATPRAAAVWQHVVENLKAAGSRAPAEAALGAAVEIFGGPSGWKHDSSGRADNPPAIDGSRPGTPCAACCSRTTRRRGCSPPRRGPSSRSWASRLPARGRPSPSSRSGLPGAGKATSWRTTRASGHCRNSSGCRPGSSACSSTQTLRSLAFATMTPRYGPSPASRATPRCWRPPRPAATCWWKAPARTWSTLAAVCCRA</sequence>
<dbReference type="Proteomes" id="UP001189429">
    <property type="component" value="Unassembled WGS sequence"/>
</dbReference>
<feature type="compositionally biased region" description="Low complexity" evidence="1">
    <location>
        <begin position="289"/>
        <end position="323"/>
    </location>
</feature>
<dbReference type="EMBL" id="CAUYUJ010012224">
    <property type="protein sequence ID" value="CAK0833492.1"/>
    <property type="molecule type" value="Genomic_DNA"/>
</dbReference>
<name>A0ABN9SNQ9_9DINO</name>
<feature type="compositionally biased region" description="Polar residues" evidence="1">
    <location>
        <begin position="327"/>
        <end position="348"/>
    </location>
</feature>
<evidence type="ECO:0000313" key="2">
    <source>
        <dbReference type="EMBL" id="CAK0833492.1"/>
    </source>
</evidence>